<dbReference type="Gene3D" id="3.40.50.920">
    <property type="match status" value="1"/>
</dbReference>
<dbReference type="InterPro" id="IPR009014">
    <property type="entry name" value="Transketo_C/PFOR_II"/>
</dbReference>
<proteinExistence type="predicted"/>
<comment type="caution">
    <text evidence="4">The sequence shown here is derived from an EMBL/GenBank/DDBJ whole genome shotgun (WGS) entry which is preliminary data.</text>
</comment>
<sequence>MATELVSGNEACARGAIAAGCNFFGGYPISPSSEVAETLAKILPGHKGIFVQMEDEMASLGSVLGASLGGAKAMTATSGPGFTLMQEHLGYATLAEIPCVVVDVMRVGPSTGVPTAPSQGDVMQARWGSHGDREVAVLAPASVREIYDMTVNAFNIAERLRTPVVVMFDEVLAHMREGVELSAPSHDELWRRPRPLEDPGPSFRAYLPNEDGVAAMPNFGDGYHFHVTGLMHNEKGFPTTHPETIRGLMARLKRKMDPLPFWLPAEHYRLEDAELAVVAYGITSRVAREAVDRLRDRGVLAGLYRPRLLWPVGAADLADTLGRFQSVVVPEMNQGQWVEVVERYLPSAVRVVSRSKLGGEPMTTEEILEGCREFVKKGVRAL</sequence>
<name>A0A2T2X3S0_9FIRM</name>
<dbReference type="SUPFAM" id="SSF52518">
    <property type="entry name" value="Thiamin diphosphate-binding fold (THDP-binding)"/>
    <property type="match status" value="1"/>
</dbReference>
<dbReference type="PANTHER" id="PTHR32154">
    <property type="entry name" value="PYRUVATE-FLAVODOXIN OXIDOREDUCTASE-RELATED"/>
    <property type="match status" value="1"/>
</dbReference>
<dbReference type="EMBL" id="PXYT01000017">
    <property type="protein sequence ID" value="PSR29145.1"/>
    <property type="molecule type" value="Genomic_DNA"/>
</dbReference>
<dbReference type="AlphaFoldDB" id="A0A2T2X3S0"/>
<dbReference type="InterPro" id="IPR033412">
    <property type="entry name" value="PFOR_II"/>
</dbReference>
<dbReference type="NCBIfam" id="NF006412">
    <property type="entry name" value="PRK08659.1"/>
    <property type="match status" value="1"/>
</dbReference>
<dbReference type="GO" id="GO:0016491">
    <property type="term" value="F:oxidoreductase activity"/>
    <property type="evidence" value="ECO:0007669"/>
    <property type="project" value="UniProtKB-KW"/>
</dbReference>
<gene>
    <name evidence="4" type="ORF">C7B43_09050</name>
</gene>
<dbReference type="GO" id="GO:0006979">
    <property type="term" value="P:response to oxidative stress"/>
    <property type="evidence" value="ECO:0007669"/>
    <property type="project" value="TreeGrafter"/>
</dbReference>
<dbReference type="Proteomes" id="UP000242699">
    <property type="component" value="Unassembled WGS sequence"/>
</dbReference>
<dbReference type="InterPro" id="IPR050722">
    <property type="entry name" value="Pyruvate:ferred/Flavod_OxRd"/>
</dbReference>
<dbReference type="Gene3D" id="3.40.50.970">
    <property type="match status" value="1"/>
</dbReference>
<dbReference type="CDD" id="cd07034">
    <property type="entry name" value="TPP_PYR_PFOR_IOR-alpha_like"/>
    <property type="match status" value="1"/>
</dbReference>
<dbReference type="InterPro" id="IPR002880">
    <property type="entry name" value="Pyrv_Fd/Flavodoxin_OxRdtase_N"/>
</dbReference>
<keyword evidence="1" id="KW-0560">Oxidoreductase</keyword>
<evidence type="ECO:0000313" key="4">
    <source>
        <dbReference type="EMBL" id="PSR29145.1"/>
    </source>
</evidence>
<dbReference type="Pfam" id="PF01855">
    <property type="entry name" value="POR_N"/>
    <property type="match status" value="1"/>
</dbReference>
<evidence type="ECO:0000259" key="2">
    <source>
        <dbReference type="Pfam" id="PF01855"/>
    </source>
</evidence>
<organism evidence="4 5">
    <name type="scientific">Sulfobacillus benefaciens</name>
    <dbReference type="NCBI Taxonomy" id="453960"/>
    <lineage>
        <taxon>Bacteria</taxon>
        <taxon>Bacillati</taxon>
        <taxon>Bacillota</taxon>
        <taxon>Clostridia</taxon>
        <taxon>Eubacteriales</taxon>
        <taxon>Clostridiales Family XVII. Incertae Sedis</taxon>
        <taxon>Sulfobacillus</taxon>
    </lineage>
</organism>
<dbReference type="InterPro" id="IPR029061">
    <property type="entry name" value="THDP-binding"/>
</dbReference>
<dbReference type="SUPFAM" id="SSF52922">
    <property type="entry name" value="TK C-terminal domain-like"/>
    <property type="match status" value="1"/>
</dbReference>
<feature type="domain" description="Pyruvate flavodoxin/ferredoxin oxidoreductase pyrimidine binding" evidence="2">
    <location>
        <begin position="15"/>
        <end position="244"/>
    </location>
</feature>
<protein>
    <submittedName>
        <fullName evidence="4">2-oxoacid:acceptor oxidoreductase subunit alpha</fullName>
    </submittedName>
</protein>
<feature type="domain" description="Pyruvate:ferredoxin oxidoreductase core" evidence="3">
    <location>
        <begin position="273"/>
        <end position="367"/>
    </location>
</feature>
<reference evidence="4 5" key="1">
    <citation type="journal article" date="2014" name="BMC Genomics">
        <title>Comparison of environmental and isolate Sulfobacillus genomes reveals diverse carbon, sulfur, nitrogen, and hydrogen metabolisms.</title>
        <authorList>
            <person name="Justice N.B."/>
            <person name="Norman A."/>
            <person name="Brown C.T."/>
            <person name="Singh A."/>
            <person name="Thomas B.C."/>
            <person name="Banfield J.F."/>
        </authorList>
    </citation>
    <scope>NUCLEOTIDE SEQUENCE [LARGE SCALE GENOMIC DNA]</scope>
    <source>
        <strain evidence="4">AMDSBA1</strain>
    </source>
</reference>
<evidence type="ECO:0000256" key="1">
    <source>
        <dbReference type="ARBA" id="ARBA00023002"/>
    </source>
</evidence>
<dbReference type="PANTHER" id="PTHR32154:SF14">
    <property type="entry name" value="2-OXOGLUTARATE SYNTHASE SUBUNIT KORA"/>
    <property type="match status" value="1"/>
</dbReference>
<dbReference type="FunFam" id="3.40.50.970:FF:000022">
    <property type="entry name" value="2-oxoglutarate ferredoxin oxidoreductase alpha subunit"/>
    <property type="match status" value="1"/>
</dbReference>
<evidence type="ECO:0000259" key="3">
    <source>
        <dbReference type="Pfam" id="PF17147"/>
    </source>
</evidence>
<evidence type="ECO:0000313" key="5">
    <source>
        <dbReference type="Proteomes" id="UP000242699"/>
    </source>
</evidence>
<dbReference type="Pfam" id="PF17147">
    <property type="entry name" value="PFOR_II"/>
    <property type="match status" value="1"/>
</dbReference>
<accession>A0A2T2X3S0</accession>